<comment type="subcellular location">
    <subcellularLocation>
        <location evidence="1">Nucleus</location>
    </subcellularLocation>
</comment>
<dbReference type="InterPro" id="IPR036390">
    <property type="entry name" value="WH_DNA-bd_sf"/>
</dbReference>
<evidence type="ECO:0000259" key="8">
    <source>
        <dbReference type="PROSITE" id="PS50961"/>
    </source>
</evidence>
<name>A0AA41RYN0_PAPNU</name>
<dbReference type="InterPro" id="IPR012677">
    <property type="entry name" value="Nucleotide-bd_a/b_plait_sf"/>
</dbReference>
<dbReference type="Pfam" id="PF05383">
    <property type="entry name" value="La"/>
    <property type="match status" value="1"/>
</dbReference>
<dbReference type="SMART" id="SM00360">
    <property type="entry name" value="RRM"/>
    <property type="match status" value="2"/>
</dbReference>
<feature type="compositionally biased region" description="Basic and acidic residues" evidence="6">
    <location>
        <begin position="207"/>
        <end position="219"/>
    </location>
</feature>
<evidence type="ECO:0000256" key="3">
    <source>
        <dbReference type="ARBA" id="ARBA00023242"/>
    </source>
</evidence>
<comment type="function">
    <text evidence="4">Binds to the 3' poly(U) terminus of nascent RNA polymerase III transcripts, protecting them from exonuclease digestion and facilitating their folding and maturation.</text>
</comment>
<feature type="domain" description="HTH La-type RNA-binding" evidence="8">
    <location>
        <begin position="4"/>
        <end position="109"/>
    </location>
</feature>
<dbReference type="GO" id="GO:0006396">
    <property type="term" value="P:RNA processing"/>
    <property type="evidence" value="ECO:0007669"/>
    <property type="project" value="InterPro"/>
</dbReference>
<sequence length="414" mass="46240">MASHSLDEETQKKIIRQVEFYFSDSNLPRDAFLTKTITETEDGLVRLALICSFSRMRSHLGLGGDCKPEDVSEETLKAVYETLKKTSTFLKFSEDGKRVGRRTGLPKPEVVHQIDDRTVAVSPLEYDVTREDLEIFFAQYGKVNSVRLPKHVGDKKVFCGTGLVEFSSDKDAENVLKQSLSYAGTELELKPKKDYDVEREEMEEEFEKTRALRESKDNTNSESDYPKGLIVSFKLMDISAEGLKVSENPVEAEKETSAMETDNNKIKGEGESKDKPEEDGNQDSEKKTTVGGGPGKDDKDIVTREDIKSTFGKFGTVKYVDYTMGAEAGYIRFEEPEGAQKARAAAVLVEDGLIVKKNYTASLEAVTGDAEKEYWALLRGSQENRRQGAKGNHGRGGRNFRGRGRPHKAQKVAL</sequence>
<dbReference type="SUPFAM" id="SSF54928">
    <property type="entry name" value="RNA-binding domain, RBD"/>
    <property type="match status" value="1"/>
</dbReference>
<dbReference type="PRINTS" id="PR00302">
    <property type="entry name" value="LUPUSLA"/>
</dbReference>
<organism evidence="10 11">
    <name type="scientific">Papaver nudicaule</name>
    <name type="common">Iceland poppy</name>
    <dbReference type="NCBI Taxonomy" id="74823"/>
    <lineage>
        <taxon>Eukaryota</taxon>
        <taxon>Viridiplantae</taxon>
        <taxon>Streptophyta</taxon>
        <taxon>Embryophyta</taxon>
        <taxon>Tracheophyta</taxon>
        <taxon>Spermatophyta</taxon>
        <taxon>Magnoliopsida</taxon>
        <taxon>Ranunculales</taxon>
        <taxon>Papaveraceae</taxon>
        <taxon>Papaveroideae</taxon>
        <taxon>Papaver</taxon>
    </lineage>
</organism>
<dbReference type="Pfam" id="PF00076">
    <property type="entry name" value="RRM_1"/>
    <property type="match status" value="1"/>
</dbReference>
<evidence type="ECO:0000256" key="5">
    <source>
        <dbReference type="PROSITE-ProRule" id="PRU00332"/>
    </source>
</evidence>
<keyword evidence="3" id="KW-0539">Nucleus</keyword>
<comment type="caution">
    <text evidence="10">The sequence shown here is derived from an EMBL/GenBank/DDBJ whole genome shotgun (WGS) entry which is preliminary data.</text>
</comment>
<dbReference type="AlphaFoldDB" id="A0AA41RYN0"/>
<dbReference type="InterPro" id="IPR045180">
    <property type="entry name" value="La_dom_prot"/>
</dbReference>
<evidence type="ECO:0000259" key="9">
    <source>
        <dbReference type="PROSITE" id="PS51939"/>
    </source>
</evidence>
<dbReference type="Gene3D" id="3.30.70.330">
    <property type="match status" value="2"/>
</dbReference>
<dbReference type="SUPFAM" id="SSF46785">
    <property type="entry name" value="Winged helix' DNA-binding domain"/>
    <property type="match status" value="1"/>
</dbReference>
<feature type="region of interest" description="Disordered" evidence="6">
    <location>
        <begin position="246"/>
        <end position="303"/>
    </location>
</feature>
<dbReference type="CDD" id="cd08030">
    <property type="entry name" value="LA_like_plant"/>
    <property type="match status" value="1"/>
</dbReference>
<gene>
    <name evidence="10" type="ORF">MKW94_027333</name>
</gene>
<dbReference type="GO" id="GO:0003729">
    <property type="term" value="F:mRNA binding"/>
    <property type="evidence" value="ECO:0007669"/>
    <property type="project" value="TreeGrafter"/>
</dbReference>
<dbReference type="InterPro" id="IPR000504">
    <property type="entry name" value="RRM_dom"/>
</dbReference>
<dbReference type="PANTHER" id="PTHR22792:SF140">
    <property type="entry name" value="ACHILLES, ISOFORM A"/>
    <property type="match status" value="1"/>
</dbReference>
<dbReference type="FunFam" id="1.10.10.10:FF:000795">
    <property type="entry name" value="La protein 2"/>
    <property type="match status" value="1"/>
</dbReference>
<dbReference type="Gene3D" id="1.10.10.10">
    <property type="entry name" value="Winged helix-like DNA-binding domain superfamily/Winged helix DNA-binding domain"/>
    <property type="match status" value="1"/>
</dbReference>
<reference evidence="10" key="1">
    <citation type="submission" date="2022-03" db="EMBL/GenBank/DDBJ databases">
        <title>A functionally conserved STORR gene fusion in Papaver species that diverged 16.8 million years ago.</title>
        <authorList>
            <person name="Catania T."/>
        </authorList>
    </citation>
    <scope>NUCLEOTIDE SEQUENCE</scope>
    <source>
        <strain evidence="10">S-191538</strain>
    </source>
</reference>
<dbReference type="GO" id="GO:0005634">
    <property type="term" value="C:nucleus"/>
    <property type="evidence" value="ECO:0007669"/>
    <property type="project" value="UniProtKB-SubCell"/>
</dbReference>
<dbReference type="SMART" id="SM00715">
    <property type="entry name" value="LA"/>
    <property type="match status" value="1"/>
</dbReference>
<evidence type="ECO:0000256" key="2">
    <source>
        <dbReference type="ARBA" id="ARBA00022884"/>
    </source>
</evidence>
<accession>A0AA41RYN0</accession>
<dbReference type="Proteomes" id="UP001177140">
    <property type="component" value="Unassembled WGS sequence"/>
</dbReference>
<dbReference type="InterPro" id="IPR002344">
    <property type="entry name" value="Lupus_La"/>
</dbReference>
<dbReference type="InterPro" id="IPR006630">
    <property type="entry name" value="La_HTH"/>
</dbReference>
<feature type="region of interest" description="Disordered" evidence="6">
    <location>
        <begin position="381"/>
        <end position="414"/>
    </location>
</feature>
<evidence type="ECO:0000256" key="6">
    <source>
        <dbReference type="SAM" id="MobiDB-lite"/>
    </source>
</evidence>
<dbReference type="InterPro" id="IPR014886">
    <property type="entry name" value="La_xRRM"/>
</dbReference>
<dbReference type="PROSITE" id="PS50102">
    <property type="entry name" value="RRM"/>
    <property type="match status" value="1"/>
</dbReference>
<keyword evidence="11" id="KW-1185">Reference proteome</keyword>
<dbReference type="InterPro" id="IPR036388">
    <property type="entry name" value="WH-like_DNA-bd_sf"/>
</dbReference>
<feature type="compositionally biased region" description="Basic residues" evidence="6">
    <location>
        <begin position="392"/>
        <end position="414"/>
    </location>
</feature>
<feature type="compositionally biased region" description="Basic and acidic residues" evidence="6">
    <location>
        <begin position="251"/>
        <end position="288"/>
    </location>
</feature>
<dbReference type="PROSITE" id="PS51939">
    <property type="entry name" value="XRRM"/>
    <property type="match status" value="1"/>
</dbReference>
<evidence type="ECO:0000256" key="1">
    <source>
        <dbReference type="ARBA" id="ARBA00004123"/>
    </source>
</evidence>
<dbReference type="EMBL" id="JAJJMA010064650">
    <property type="protein sequence ID" value="MCL7027121.1"/>
    <property type="molecule type" value="Genomic_DNA"/>
</dbReference>
<proteinExistence type="predicted"/>
<evidence type="ECO:0000313" key="11">
    <source>
        <dbReference type="Proteomes" id="UP001177140"/>
    </source>
</evidence>
<feature type="domain" description="XRRM" evidence="9">
    <location>
        <begin position="283"/>
        <end position="407"/>
    </location>
</feature>
<evidence type="ECO:0000313" key="10">
    <source>
        <dbReference type="EMBL" id="MCL7027121.1"/>
    </source>
</evidence>
<feature type="region of interest" description="Disordered" evidence="6">
    <location>
        <begin position="194"/>
        <end position="223"/>
    </location>
</feature>
<evidence type="ECO:0000259" key="7">
    <source>
        <dbReference type="PROSITE" id="PS50102"/>
    </source>
</evidence>
<dbReference type="InterPro" id="IPR035979">
    <property type="entry name" value="RBD_domain_sf"/>
</dbReference>
<dbReference type="GO" id="GO:1990904">
    <property type="term" value="C:ribonucleoprotein complex"/>
    <property type="evidence" value="ECO:0007669"/>
    <property type="project" value="UniProtKB-UniRule"/>
</dbReference>
<dbReference type="CDD" id="cd12291">
    <property type="entry name" value="RRM1_La"/>
    <property type="match status" value="1"/>
</dbReference>
<feature type="compositionally biased region" description="Acidic residues" evidence="6">
    <location>
        <begin position="197"/>
        <end position="206"/>
    </location>
</feature>
<evidence type="ECO:0008006" key="12">
    <source>
        <dbReference type="Google" id="ProtNLM"/>
    </source>
</evidence>
<evidence type="ECO:0000256" key="4">
    <source>
        <dbReference type="ARBA" id="ARBA00057261"/>
    </source>
</evidence>
<dbReference type="PANTHER" id="PTHR22792">
    <property type="entry name" value="LUPUS LA PROTEIN-RELATED"/>
    <property type="match status" value="1"/>
</dbReference>
<dbReference type="Pfam" id="PF08777">
    <property type="entry name" value="RRM_3"/>
    <property type="match status" value="1"/>
</dbReference>
<protein>
    <recommendedName>
        <fullName evidence="12">La protein 1</fullName>
    </recommendedName>
</protein>
<feature type="domain" description="RRM" evidence="7">
    <location>
        <begin position="117"/>
        <end position="202"/>
    </location>
</feature>
<keyword evidence="2 5" id="KW-0694">RNA-binding</keyword>
<dbReference type="PROSITE" id="PS50961">
    <property type="entry name" value="HTH_LA"/>
    <property type="match status" value="1"/>
</dbReference>